<keyword evidence="15" id="KW-1185">Reference proteome</keyword>
<dbReference type="InterPro" id="IPR037066">
    <property type="entry name" value="Plug_dom_sf"/>
</dbReference>
<keyword evidence="7 10" id="KW-0472">Membrane</keyword>
<keyword evidence="4 10" id="KW-1134">Transmembrane beta strand</keyword>
<proteinExistence type="inferred from homology"/>
<evidence type="ECO:0000256" key="9">
    <source>
        <dbReference type="ARBA" id="ARBA00023237"/>
    </source>
</evidence>
<dbReference type="Pfam" id="PF00593">
    <property type="entry name" value="TonB_dep_Rec_b-barrel"/>
    <property type="match status" value="1"/>
</dbReference>
<feature type="domain" description="TonB-dependent receptor-like beta-barrel" evidence="12">
    <location>
        <begin position="295"/>
        <end position="731"/>
    </location>
</feature>
<evidence type="ECO:0000313" key="15">
    <source>
        <dbReference type="Proteomes" id="UP001057498"/>
    </source>
</evidence>
<evidence type="ECO:0000256" key="3">
    <source>
        <dbReference type="ARBA" id="ARBA00022448"/>
    </source>
</evidence>
<dbReference type="Proteomes" id="UP001057498">
    <property type="component" value="Chromosome"/>
</dbReference>
<organism evidence="14 15">
    <name type="scientific">Sphaerotilus microaerophilus</name>
    <dbReference type="NCBI Taxonomy" id="2914710"/>
    <lineage>
        <taxon>Bacteria</taxon>
        <taxon>Pseudomonadati</taxon>
        <taxon>Pseudomonadota</taxon>
        <taxon>Betaproteobacteria</taxon>
        <taxon>Burkholderiales</taxon>
        <taxon>Sphaerotilaceae</taxon>
        <taxon>Sphaerotilus</taxon>
    </lineage>
</organism>
<dbReference type="Gene3D" id="2.170.130.10">
    <property type="entry name" value="TonB-dependent receptor, plug domain"/>
    <property type="match status" value="1"/>
</dbReference>
<evidence type="ECO:0000256" key="8">
    <source>
        <dbReference type="ARBA" id="ARBA00023170"/>
    </source>
</evidence>
<dbReference type="InterPro" id="IPR012910">
    <property type="entry name" value="Plug_dom"/>
</dbReference>
<dbReference type="InterPro" id="IPR036942">
    <property type="entry name" value="Beta-barrel_TonB_sf"/>
</dbReference>
<evidence type="ECO:0000259" key="13">
    <source>
        <dbReference type="Pfam" id="PF07715"/>
    </source>
</evidence>
<dbReference type="PANTHER" id="PTHR30069:SF39">
    <property type="entry name" value="BLL6183 PROTEIN"/>
    <property type="match status" value="1"/>
</dbReference>
<evidence type="ECO:0000256" key="11">
    <source>
        <dbReference type="RuleBase" id="RU003357"/>
    </source>
</evidence>
<dbReference type="EMBL" id="AP025730">
    <property type="protein sequence ID" value="BDI06864.1"/>
    <property type="molecule type" value="Genomic_DNA"/>
</dbReference>
<keyword evidence="5 10" id="KW-0812">Transmembrane</keyword>
<accession>A0ABM7YQS4</accession>
<dbReference type="PROSITE" id="PS52016">
    <property type="entry name" value="TONB_DEPENDENT_REC_3"/>
    <property type="match status" value="1"/>
</dbReference>
<protein>
    <submittedName>
        <fullName evidence="14">TonB-dependent receptor</fullName>
    </submittedName>
</protein>
<dbReference type="InterPro" id="IPR000531">
    <property type="entry name" value="Beta-barrel_TonB"/>
</dbReference>
<evidence type="ECO:0000259" key="12">
    <source>
        <dbReference type="Pfam" id="PF00593"/>
    </source>
</evidence>
<comment type="similarity">
    <text evidence="2 10 11">Belongs to the TonB-dependent receptor family.</text>
</comment>
<sequence>MKPLLPPLAPGHAHPRLHALRALQVATLACCALAGQAGAQSTAPATAPTADAARPALERVEIIGTTPIPGTGLDRDKLPGNVQHFGGARLREAAAQNLPDLLRSQVGSVSVVETQGNPYQLEVNYRGFTASPLLGQPQGLSVFLDGVRLNEPFGDVVNWDLVPRNALASLTVMPGSNPVFGLNTLGGALALTTKRGDTHPGSEVELGVGAFGRRSLELSHGMTLGEGTHLFLAGDVYQEDGWRDHSPSDLRHVFVRLDHRSGPLDGSLSVMGADNDLIGNGLLPETLLAVDRAQIYTRPDQTRNRLAGLTGRVGLDLGAGQRLEAQAHARQLKARTVNGDLNDEWDGVSPLTGVENRTAASQRSSGLTLQWQRSSADSLVIVGASHERSRTHFEQTEAEGVLDASRAVTDLEDEELNAAIAGRSRTHSVYATGTLQATPALAVTASGRYNQTHVTTVDEGRLRGLTTALDSDHRFRAFNPALGATWALSPGLTAYGNASQGNRAPSPIELGCSDPDNPCILPNALQADPPLKQVISRSLEAGLRGEALPGWRWNAGVFSTTNRDDILFISNGRAAGYFANFGKTRRQGLELGLSGRSGAFDAALHYTRLAATYRSPACLVAQANSTANSSSLCTGEDEIEVRSGDRLPGLPENVFKLDVGWRGLPGLPNLRIGANLQAQSGLYVRGNENNRHQSDGADFHGSGRTAGFAILNLQARWQVAPGWTVLGKVNNAFDRRHATGGLLGENAFNAAGQLQAPDDWRDEQFVAPGTPRSWTLALQWRFGG</sequence>
<evidence type="ECO:0000313" key="14">
    <source>
        <dbReference type="EMBL" id="BDI06864.1"/>
    </source>
</evidence>
<reference evidence="14" key="1">
    <citation type="submission" date="2022-04" db="EMBL/GenBank/DDBJ databases">
        <title>Whole genome sequence of Sphaerotilus sp. FB-5.</title>
        <authorList>
            <person name="Takeda M."/>
            <person name="Narihara S."/>
            <person name="Akimoto M."/>
            <person name="Akimoto R."/>
            <person name="Nishiyashiki S."/>
            <person name="Murakami T."/>
        </authorList>
    </citation>
    <scope>NUCLEOTIDE SEQUENCE</scope>
    <source>
        <strain evidence="14">FB-5</strain>
    </source>
</reference>
<gene>
    <name evidence="14" type="primary">fepA</name>
    <name evidence="14" type="ORF">CATMQ487_38340</name>
</gene>
<feature type="domain" description="TonB-dependent receptor plug" evidence="13">
    <location>
        <begin position="76"/>
        <end position="188"/>
    </location>
</feature>
<keyword evidence="8 14" id="KW-0675">Receptor</keyword>
<dbReference type="Gene3D" id="2.40.170.20">
    <property type="entry name" value="TonB-dependent receptor, beta-barrel domain"/>
    <property type="match status" value="1"/>
</dbReference>
<keyword evidence="6 11" id="KW-0798">TonB box</keyword>
<dbReference type="RefSeq" id="WP_251970104.1">
    <property type="nucleotide sequence ID" value="NZ_AP025730.1"/>
</dbReference>
<evidence type="ECO:0000256" key="6">
    <source>
        <dbReference type="ARBA" id="ARBA00023077"/>
    </source>
</evidence>
<dbReference type="PANTHER" id="PTHR30069">
    <property type="entry name" value="TONB-DEPENDENT OUTER MEMBRANE RECEPTOR"/>
    <property type="match status" value="1"/>
</dbReference>
<dbReference type="SUPFAM" id="SSF56935">
    <property type="entry name" value="Porins"/>
    <property type="match status" value="1"/>
</dbReference>
<evidence type="ECO:0000256" key="2">
    <source>
        <dbReference type="ARBA" id="ARBA00009810"/>
    </source>
</evidence>
<dbReference type="Pfam" id="PF07715">
    <property type="entry name" value="Plug"/>
    <property type="match status" value="1"/>
</dbReference>
<dbReference type="InterPro" id="IPR039426">
    <property type="entry name" value="TonB-dep_rcpt-like"/>
</dbReference>
<evidence type="ECO:0000256" key="10">
    <source>
        <dbReference type="PROSITE-ProRule" id="PRU01360"/>
    </source>
</evidence>
<evidence type="ECO:0000256" key="4">
    <source>
        <dbReference type="ARBA" id="ARBA00022452"/>
    </source>
</evidence>
<comment type="subcellular location">
    <subcellularLocation>
        <location evidence="1 10">Cell outer membrane</location>
        <topology evidence="1 10">Multi-pass membrane protein</topology>
    </subcellularLocation>
</comment>
<keyword evidence="9 10" id="KW-0998">Cell outer membrane</keyword>
<keyword evidence="3 10" id="KW-0813">Transport</keyword>
<evidence type="ECO:0000256" key="1">
    <source>
        <dbReference type="ARBA" id="ARBA00004571"/>
    </source>
</evidence>
<name>A0ABM7YQS4_9BURK</name>
<evidence type="ECO:0000256" key="5">
    <source>
        <dbReference type="ARBA" id="ARBA00022692"/>
    </source>
</evidence>
<evidence type="ECO:0000256" key="7">
    <source>
        <dbReference type="ARBA" id="ARBA00023136"/>
    </source>
</evidence>